<keyword evidence="5" id="KW-0862">Zinc</keyword>
<dbReference type="SMART" id="SM00184">
    <property type="entry name" value="RING"/>
    <property type="match status" value="1"/>
</dbReference>
<dbReference type="GO" id="GO:0016567">
    <property type="term" value="P:protein ubiquitination"/>
    <property type="evidence" value="ECO:0007669"/>
    <property type="project" value="TreeGrafter"/>
</dbReference>
<dbReference type="InterPro" id="IPR001841">
    <property type="entry name" value="Znf_RING"/>
</dbReference>
<dbReference type="Pfam" id="PF13639">
    <property type="entry name" value="zf-RING_2"/>
    <property type="match status" value="1"/>
</dbReference>
<reference evidence="9" key="1">
    <citation type="submission" date="2013-09" db="EMBL/GenBank/DDBJ databases">
        <title>Corchorus olitorius genome sequencing.</title>
        <authorList>
            <person name="Alam M."/>
            <person name="Haque M.S."/>
            <person name="Islam M.S."/>
            <person name="Emdad E.M."/>
            <person name="Islam M.M."/>
            <person name="Ahmed B."/>
            <person name="Halim A."/>
            <person name="Hossen Q.M.M."/>
            <person name="Hossain M.Z."/>
            <person name="Ahmed R."/>
            <person name="Khan M.M."/>
            <person name="Islam R."/>
            <person name="Rashid M.M."/>
            <person name="Khan S.A."/>
            <person name="Rahman M.S."/>
            <person name="Alam M."/>
            <person name="Yahiya A.S."/>
            <person name="Khan M.S."/>
            <person name="Azam M.S."/>
            <person name="Haque T."/>
            <person name="Lashkar M.Z.H."/>
            <person name="Akhand A.I."/>
            <person name="Morshed G."/>
            <person name="Roy S."/>
            <person name="Uddin K.S."/>
            <person name="Rabeya T."/>
            <person name="Hossain A.S."/>
            <person name="Chowdhury A."/>
            <person name="Snigdha A.R."/>
            <person name="Mortoza M.S."/>
            <person name="Matin S.A."/>
            <person name="Hoque S.M.E."/>
            <person name="Islam M.K."/>
            <person name="Roy D.K."/>
            <person name="Haider R."/>
            <person name="Moosa M.M."/>
            <person name="Elias S.M."/>
            <person name="Hasan A.M."/>
            <person name="Jahan S."/>
            <person name="Shafiuddin M."/>
            <person name="Mahmood N."/>
            <person name="Shommy N.S."/>
        </authorList>
    </citation>
    <scope>NUCLEOTIDE SEQUENCE [LARGE SCALE GENOMIC DNA]</scope>
    <source>
        <strain evidence="9">cv. O-4</strain>
    </source>
</reference>
<dbReference type="EMBL" id="AWUE01018169">
    <property type="protein sequence ID" value="OMO82163.1"/>
    <property type="molecule type" value="Genomic_DNA"/>
</dbReference>
<evidence type="ECO:0000256" key="6">
    <source>
        <dbReference type="PROSITE-ProRule" id="PRU00175"/>
    </source>
</evidence>
<dbReference type="Proteomes" id="UP000187203">
    <property type="component" value="Unassembled WGS sequence"/>
</dbReference>
<dbReference type="AlphaFoldDB" id="A0A1R3IHY3"/>
<gene>
    <name evidence="8" type="ORF">COLO4_23206</name>
</gene>
<keyword evidence="9" id="KW-1185">Reference proteome</keyword>
<evidence type="ECO:0000256" key="2">
    <source>
        <dbReference type="ARBA" id="ARBA00012483"/>
    </source>
</evidence>
<dbReference type="PANTHER" id="PTHR15710:SF196">
    <property type="entry name" value="F6A14.12 PROTEIN-RELATED"/>
    <property type="match status" value="1"/>
</dbReference>
<dbReference type="InterPro" id="IPR013083">
    <property type="entry name" value="Znf_RING/FYVE/PHD"/>
</dbReference>
<dbReference type="GO" id="GO:0008270">
    <property type="term" value="F:zinc ion binding"/>
    <property type="evidence" value="ECO:0007669"/>
    <property type="project" value="UniProtKB-KW"/>
</dbReference>
<dbReference type="GO" id="GO:0005737">
    <property type="term" value="C:cytoplasm"/>
    <property type="evidence" value="ECO:0007669"/>
    <property type="project" value="TreeGrafter"/>
</dbReference>
<evidence type="ECO:0000259" key="7">
    <source>
        <dbReference type="PROSITE" id="PS50089"/>
    </source>
</evidence>
<dbReference type="OrthoDB" id="986802at2759"/>
<name>A0A1R3IHY3_9ROSI</name>
<dbReference type="PANTHER" id="PTHR15710">
    <property type="entry name" value="E3 UBIQUITIN-PROTEIN LIGASE PRAJA"/>
    <property type="match status" value="1"/>
</dbReference>
<dbReference type="GO" id="GO:0061630">
    <property type="term" value="F:ubiquitin protein ligase activity"/>
    <property type="evidence" value="ECO:0007669"/>
    <property type="project" value="UniProtKB-EC"/>
</dbReference>
<feature type="domain" description="RING-type" evidence="7">
    <location>
        <begin position="165"/>
        <end position="212"/>
    </location>
</feature>
<comment type="caution">
    <text evidence="8">The sequence shown here is derived from an EMBL/GenBank/DDBJ whole genome shotgun (WGS) entry which is preliminary data.</text>
</comment>
<evidence type="ECO:0000313" key="8">
    <source>
        <dbReference type="EMBL" id="OMO82163.1"/>
    </source>
</evidence>
<keyword evidence="4 6" id="KW-0863">Zinc-finger</keyword>
<evidence type="ECO:0000256" key="1">
    <source>
        <dbReference type="ARBA" id="ARBA00000900"/>
    </source>
</evidence>
<organism evidence="8 9">
    <name type="scientific">Corchorus olitorius</name>
    <dbReference type="NCBI Taxonomy" id="93759"/>
    <lineage>
        <taxon>Eukaryota</taxon>
        <taxon>Viridiplantae</taxon>
        <taxon>Streptophyta</taxon>
        <taxon>Embryophyta</taxon>
        <taxon>Tracheophyta</taxon>
        <taxon>Spermatophyta</taxon>
        <taxon>Magnoliopsida</taxon>
        <taxon>eudicotyledons</taxon>
        <taxon>Gunneridae</taxon>
        <taxon>Pentapetalae</taxon>
        <taxon>rosids</taxon>
        <taxon>malvids</taxon>
        <taxon>Malvales</taxon>
        <taxon>Malvaceae</taxon>
        <taxon>Grewioideae</taxon>
        <taxon>Apeibeae</taxon>
        <taxon>Corchorus</taxon>
    </lineage>
</organism>
<dbReference type="STRING" id="93759.A0A1R3IHY3"/>
<comment type="catalytic activity">
    <reaction evidence="1">
        <text>S-ubiquitinyl-[E2 ubiquitin-conjugating enzyme]-L-cysteine + [acceptor protein]-L-lysine = [E2 ubiquitin-conjugating enzyme]-L-cysteine + N(6)-ubiquitinyl-[acceptor protein]-L-lysine.</text>
        <dbReference type="EC" id="2.3.2.27"/>
    </reaction>
</comment>
<keyword evidence="3" id="KW-0479">Metal-binding</keyword>
<dbReference type="CDD" id="cd16454">
    <property type="entry name" value="RING-H2_PA-TM-RING"/>
    <property type="match status" value="1"/>
</dbReference>
<evidence type="ECO:0000256" key="3">
    <source>
        <dbReference type="ARBA" id="ARBA00022723"/>
    </source>
</evidence>
<protein>
    <recommendedName>
        <fullName evidence="2">RING-type E3 ubiquitin transferase</fullName>
        <ecNumber evidence="2">2.3.2.27</ecNumber>
    </recommendedName>
</protein>
<dbReference type="SUPFAM" id="SSF57850">
    <property type="entry name" value="RING/U-box"/>
    <property type="match status" value="1"/>
</dbReference>
<dbReference type="EC" id="2.3.2.27" evidence="2"/>
<evidence type="ECO:0000256" key="4">
    <source>
        <dbReference type="ARBA" id="ARBA00022771"/>
    </source>
</evidence>
<accession>A0A1R3IHY3</accession>
<sequence length="230" mass="26593">MEGGPMIWLLNGPRQRLQRINITLDIIRKFRVNGLDMGRESILLNRDEFCTTPHDFFLPDSALDSMGHLLYEFGFTDIYVENFLNVCSMKVSDIVMRNYYKEEVVDIYIEAEEWVDLGENYYDEEYLEAAMEESAPKPVPATTESIQALERLELGDNNIDDYDQCMVCLEELSKSSQMKKLSTVARMPCSHLFHEDCIVQWLNTSHFCPLCRFAMPTAYSNCSVMMSPIS</sequence>
<dbReference type="Gene3D" id="3.30.40.10">
    <property type="entry name" value="Zinc/RING finger domain, C3HC4 (zinc finger)"/>
    <property type="match status" value="1"/>
</dbReference>
<dbReference type="PROSITE" id="PS50089">
    <property type="entry name" value="ZF_RING_2"/>
    <property type="match status" value="1"/>
</dbReference>
<evidence type="ECO:0000313" key="9">
    <source>
        <dbReference type="Proteomes" id="UP000187203"/>
    </source>
</evidence>
<evidence type="ECO:0000256" key="5">
    <source>
        <dbReference type="ARBA" id="ARBA00022833"/>
    </source>
</evidence>
<proteinExistence type="predicted"/>